<evidence type="ECO:0000313" key="8">
    <source>
        <dbReference type="Proteomes" id="UP001199795"/>
    </source>
</evidence>
<dbReference type="Gene3D" id="1.10.1740.10">
    <property type="match status" value="1"/>
</dbReference>
<dbReference type="InterPro" id="IPR013324">
    <property type="entry name" value="RNA_pol_sigma_r3/r4-like"/>
</dbReference>
<evidence type="ECO:0000256" key="1">
    <source>
        <dbReference type="ARBA" id="ARBA00010641"/>
    </source>
</evidence>
<protein>
    <submittedName>
        <fullName evidence="7">Sigma-70 family RNA polymerase sigma factor</fullName>
    </submittedName>
</protein>
<dbReference type="InterPro" id="IPR007627">
    <property type="entry name" value="RNA_pol_sigma70_r2"/>
</dbReference>
<dbReference type="SUPFAM" id="SSF88946">
    <property type="entry name" value="Sigma2 domain of RNA polymerase sigma factors"/>
    <property type="match status" value="1"/>
</dbReference>
<evidence type="ECO:0000256" key="2">
    <source>
        <dbReference type="ARBA" id="ARBA00023015"/>
    </source>
</evidence>
<feature type="domain" description="RNA polymerase sigma factor 70 region 4 type 2" evidence="6">
    <location>
        <begin position="121"/>
        <end position="168"/>
    </location>
</feature>
<feature type="domain" description="RNA polymerase sigma-70 region 2" evidence="5">
    <location>
        <begin position="23"/>
        <end position="88"/>
    </location>
</feature>
<proteinExistence type="inferred from homology"/>
<name>A0AAE3JPE1_9FLAO</name>
<keyword evidence="4" id="KW-0804">Transcription</keyword>
<evidence type="ECO:0000259" key="5">
    <source>
        <dbReference type="Pfam" id="PF04542"/>
    </source>
</evidence>
<dbReference type="SUPFAM" id="SSF88659">
    <property type="entry name" value="Sigma3 and sigma4 domains of RNA polymerase sigma factors"/>
    <property type="match status" value="1"/>
</dbReference>
<dbReference type="PANTHER" id="PTHR43133">
    <property type="entry name" value="RNA POLYMERASE ECF-TYPE SIGMA FACTO"/>
    <property type="match status" value="1"/>
</dbReference>
<evidence type="ECO:0000256" key="3">
    <source>
        <dbReference type="ARBA" id="ARBA00023082"/>
    </source>
</evidence>
<dbReference type="InterPro" id="IPR013325">
    <property type="entry name" value="RNA_pol_sigma_r2"/>
</dbReference>
<dbReference type="Proteomes" id="UP001199795">
    <property type="component" value="Unassembled WGS sequence"/>
</dbReference>
<keyword evidence="8" id="KW-1185">Reference proteome</keyword>
<organism evidence="7 8">
    <name type="scientific">Wocania arenilitoris</name>
    <dbReference type="NCBI Taxonomy" id="2044858"/>
    <lineage>
        <taxon>Bacteria</taxon>
        <taxon>Pseudomonadati</taxon>
        <taxon>Bacteroidota</taxon>
        <taxon>Flavobacteriia</taxon>
        <taxon>Flavobacteriales</taxon>
        <taxon>Flavobacteriaceae</taxon>
        <taxon>Wocania</taxon>
    </lineage>
</organism>
<keyword evidence="2" id="KW-0805">Transcription regulation</keyword>
<dbReference type="NCBIfam" id="TIGR02937">
    <property type="entry name" value="sigma70-ECF"/>
    <property type="match status" value="1"/>
</dbReference>
<dbReference type="InterPro" id="IPR014284">
    <property type="entry name" value="RNA_pol_sigma-70_dom"/>
</dbReference>
<comment type="similarity">
    <text evidence="1">Belongs to the sigma-70 factor family. ECF subfamily.</text>
</comment>
<dbReference type="RefSeq" id="WP_237240929.1">
    <property type="nucleotide sequence ID" value="NZ_JAKKDU010000023.1"/>
</dbReference>
<dbReference type="Gene3D" id="1.10.10.10">
    <property type="entry name" value="Winged helix-like DNA-binding domain superfamily/Winged helix DNA-binding domain"/>
    <property type="match status" value="1"/>
</dbReference>
<keyword evidence="3" id="KW-0731">Sigma factor</keyword>
<reference evidence="7" key="1">
    <citation type="submission" date="2022-01" db="EMBL/GenBank/DDBJ databases">
        <title>Draft genome sequence of Sabulilitoribacter arenilitoris KCTC 52401.</title>
        <authorList>
            <person name="Oh J.-S."/>
        </authorList>
    </citation>
    <scope>NUCLEOTIDE SEQUENCE</scope>
    <source>
        <strain evidence="7">HMF6543</strain>
    </source>
</reference>
<accession>A0AAE3JPE1</accession>
<dbReference type="GO" id="GO:0003677">
    <property type="term" value="F:DNA binding"/>
    <property type="evidence" value="ECO:0007669"/>
    <property type="project" value="InterPro"/>
</dbReference>
<dbReference type="InterPro" id="IPR036388">
    <property type="entry name" value="WH-like_DNA-bd_sf"/>
</dbReference>
<dbReference type="InterPro" id="IPR039425">
    <property type="entry name" value="RNA_pol_sigma-70-like"/>
</dbReference>
<evidence type="ECO:0000259" key="6">
    <source>
        <dbReference type="Pfam" id="PF08281"/>
    </source>
</evidence>
<comment type="caution">
    <text evidence="7">The sequence shown here is derived from an EMBL/GenBank/DDBJ whole genome shotgun (WGS) entry which is preliminary data.</text>
</comment>
<dbReference type="InterPro" id="IPR013249">
    <property type="entry name" value="RNA_pol_sigma70_r4_t2"/>
</dbReference>
<dbReference type="GO" id="GO:0016987">
    <property type="term" value="F:sigma factor activity"/>
    <property type="evidence" value="ECO:0007669"/>
    <property type="project" value="UniProtKB-KW"/>
</dbReference>
<sequence>MFSSQKKLIKHLKKGHTGAYSFLVDLHYKELCDYASNLARDNFKSEDIVQNVIVRMWQQREKLNTNISIKNYLYKSVYNEFIDQYRKEVAVTKLEKKYIESLDTVIEVQDVTEINRLMKLVQNEIERLPPRCKETFLLSKQEGLTYVEIAEYQNVSVNTVEKQMVKALSIIRKKMKEKVMSILFLLFGTKKT</sequence>
<dbReference type="GO" id="GO:0006352">
    <property type="term" value="P:DNA-templated transcription initiation"/>
    <property type="evidence" value="ECO:0007669"/>
    <property type="project" value="InterPro"/>
</dbReference>
<gene>
    <name evidence="7" type="ORF">L3X37_14730</name>
</gene>
<evidence type="ECO:0000256" key="4">
    <source>
        <dbReference type="ARBA" id="ARBA00023163"/>
    </source>
</evidence>
<dbReference type="Pfam" id="PF08281">
    <property type="entry name" value="Sigma70_r4_2"/>
    <property type="match status" value="1"/>
</dbReference>
<dbReference type="EMBL" id="JAKKDU010000023">
    <property type="protein sequence ID" value="MCF7569601.1"/>
    <property type="molecule type" value="Genomic_DNA"/>
</dbReference>
<dbReference type="Pfam" id="PF04542">
    <property type="entry name" value="Sigma70_r2"/>
    <property type="match status" value="1"/>
</dbReference>
<dbReference type="AlphaFoldDB" id="A0AAE3JPE1"/>
<dbReference type="PANTHER" id="PTHR43133:SF46">
    <property type="entry name" value="RNA POLYMERASE SIGMA-70 FACTOR ECF SUBFAMILY"/>
    <property type="match status" value="1"/>
</dbReference>
<evidence type="ECO:0000313" key="7">
    <source>
        <dbReference type="EMBL" id="MCF7569601.1"/>
    </source>
</evidence>